<comment type="similarity">
    <text evidence="2">Belongs to the UPF0702 family.</text>
</comment>
<keyword evidence="11" id="KW-1185">Reference proteome</keyword>
<dbReference type="Pfam" id="PF04239">
    <property type="entry name" value="DUF421"/>
    <property type="match status" value="1"/>
</dbReference>
<evidence type="ECO:0000256" key="2">
    <source>
        <dbReference type="ARBA" id="ARBA00006448"/>
    </source>
</evidence>
<comment type="caution">
    <text evidence="10">The sequence shown here is derived from an EMBL/GenBank/DDBJ whole genome shotgun (WGS) entry which is preliminary data.</text>
</comment>
<dbReference type="PANTHER" id="PTHR34582:SF6">
    <property type="entry name" value="UPF0702 TRANSMEMBRANE PROTEIN YCAP"/>
    <property type="match status" value="1"/>
</dbReference>
<evidence type="ECO:0000256" key="5">
    <source>
        <dbReference type="ARBA" id="ARBA00022989"/>
    </source>
</evidence>
<evidence type="ECO:0000313" key="11">
    <source>
        <dbReference type="Proteomes" id="UP000782554"/>
    </source>
</evidence>
<dbReference type="RefSeq" id="WP_221600676.1">
    <property type="nucleotide sequence ID" value="NZ_JAIGNU010000001.1"/>
</dbReference>
<evidence type="ECO:0000256" key="3">
    <source>
        <dbReference type="ARBA" id="ARBA00022475"/>
    </source>
</evidence>
<dbReference type="Pfam" id="PF20730">
    <property type="entry name" value="YetF_N"/>
    <property type="match status" value="1"/>
</dbReference>
<evidence type="ECO:0000313" key="10">
    <source>
        <dbReference type="EMBL" id="MBX7500419.1"/>
    </source>
</evidence>
<gene>
    <name evidence="10" type="ORF">K3181_03030</name>
</gene>
<feature type="transmembrane region" description="Helical" evidence="7">
    <location>
        <begin position="70"/>
        <end position="90"/>
    </location>
</feature>
<dbReference type="InterPro" id="IPR048454">
    <property type="entry name" value="YetF_N"/>
</dbReference>
<feature type="domain" description="YetF C-terminal" evidence="8">
    <location>
        <begin position="92"/>
        <end position="161"/>
    </location>
</feature>
<evidence type="ECO:0000256" key="4">
    <source>
        <dbReference type="ARBA" id="ARBA00022692"/>
    </source>
</evidence>
<organism evidence="10 11">
    <name type="scientific">Qipengyuania mesophila</name>
    <dbReference type="NCBI Taxonomy" id="2867246"/>
    <lineage>
        <taxon>Bacteria</taxon>
        <taxon>Pseudomonadati</taxon>
        <taxon>Pseudomonadota</taxon>
        <taxon>Alphaproteobacteria</taxon>
        <taxon>Sphingomonadales</taxon>
        <taxon>Erythrobacteraceae</taxon>
        <taxon>Qipengyuania</taxon>
    </lineage>
</organism>
<feature type="domain" description="YetF-like N-terminal transmembrane" evidence="9">
    <location>
        <begin position="24"/>
        <end position="88"/>
    </location>
</feature>
<comment type="subcellular location">
    <subcellularLocation>
        <location evidence="1">Cell membrane</location>
        <topology evidence="1">Multi-pass membrane protein</topology>
    </subcellularLocation>
</comment>
<keyword evidence="4 7" id="KW-0812">Transmembrane</keyword>
<evidence type="ECO:0000259" key="8">
    <source>
        <dbReference type="Pfam" id="PF04239"/>
    </source>
</evidence>
<accession>A0ABS7JS00</accession>
<evidence type="ECO:0000259" key="9">
    <source>
        <dbReference type="Pfam" id="PF20730"/>
    </source>
</evidence>
<feature type="transmembrane region" description="Helical" evidence="7">
    <location>
        <begin position="48"/>
        <end position="64"/>
    </location>
</feature>
<keyword evidence="3" id="KW-1003">Cell membrane</keyword>
<proteinExistence type="inferred from homology"/>
<sequence>MSDTSDWLISWGEILDTALSALLFYVLIVAMVRLVGKRATAQLNNFDWIVNITVGSLAASGILLKTVPALRAVVAIAVIALLQVLITVLARRVSWVSQLVKAEPTLLVDRGTYLQSALRKTRIAEEEVCAALRAHGLAQVDDANWVILETDGQMSVIPKTSTEIDEASTMGDVDRNCGAQEAENG</sequence>
<evidence type="ECO:0000256" key="7">
    <source>
        <dbReference type="SAM" id="Phobius"/>
    </source>
</evidence>
<name>A0ABS7JS00_9SPHN</name>
<dbReference type="InterPro" id="IPR007353">
    <property type="entry name" value="DUF421"/>
</dbReference>
<keyword evidence="5 7" id="KW-1133">Transmembrane helix</keyword>
<keyword evidence="6 7" id="KW-0472">Membrane</keyword>
<dbReference type="PANTHER" id="PTHR34582">
    <property type="entry name" value="UPF0702 TRANSMEMBRANE PROTEIN YCAP"/>
    <property type="match status" value="1"/>
</dbReference>
<dbReference type="InterPro" id="IPR023090">
    <property type="entry name" value="UPF0702_alpha/beta_dom_sf"/>
</dbReference>
<evidence type="ECO:0000256" key="1">
    <source>
        <dbReference type="ARBA" id="ARBA00004651"/>
    </source>
</evidence>
<dbReference type="EMBL" id="JAIGNU010000001">
    <property type="protein sequence ID" value="MBX7500419.1"/>
    <property type="molecule type" value="Genomic_DNA"/>
</dbReference>
<reference evidence="10 11" key="1">
    <citation type="submission" date="2021-08" db="EMBL/GenBank/DDBJ databases">
        <title>Comparative Genomics Analysis of the Genus Qipengyuania Reveals Extensive Genetic Diversity and Metabolic Versatility, Including the Description of Fifteen Novel Species.</title>
        <authorList>
            <person name="Liu Y."/>
        </authorList>
    </citation>
    <scope>NUCLEOTIDE SEQUENCE [LARGE SCALE GENOMIC DNA]</scope>
    <source>
        <strain evidence="10 11">YG27</strain>
    </source>
</reference>
<dbReference type="Gene3D" id="3.30.240.20">
    <property type="entry name" value="bsu07140 like domains"/>
    <property type="match status" value="1"/>
</dbReference>
<evidence type="ECO:0000256" key="6">
    <source>
        <dbReference type="ARBA" id="ARBA00023136"/>
    </source>
</evidence>
<dbReference type="Proteomes" id="UP000782554">
    <property type="component" value="Unassembled WGS sequence"/>
</dbReference>
<feature type="transmembrane region" description="Helical" evidence="7">
    <location>
        <begin position="17"/>
        <end position="36"/>
    </location>
</feature>
<protein>
    <submittedName>
        <fullName evidence="10">DUF421 domain-containing protein</fullName>
    </submittedName>
</protein>